<dbReference type="Pfam" id="PF01225">
    <property type="entry name" value="Mur_ligase"/>
    <property type="match status" value="1"/>
</dbReference>
<feature type="binding site" evidence="7">
    <location>
        <position position="487"/>
    </location>
    <ligand>
        <name>meso-2,6-diaminopimelate</name>
        <dbReference type="ChEBI" id="CHEBI:57791"/>
    </ligand>
</feature>
<feature type="binding site" evidence="7">
    <location>
        <position position="406"/>
    </location>
    <ligand>
        <name>meso-2,6-diaminopimelate</name>
        <dbReference type="ChEBI" id="CHEBI:57791"/>
    </ligand>
</feature>
<comment type="cofactor">
    <cofactor evidence="7">
        <name>Mg(2+)</name>
        <dbReference type="ChEBI" id="CHEBI:18420"/>
    </cofactor>
</comment>
<dbReference type="PANTHER" id="PTHR23135:SF4">
    <property type="entry name" value="UDP-N-ACETYLMURAMOYL-L-ALANYL-D-GLUTAMATE--2,6-DIAMINOPIMELATE LIGASE MURE HOMOLOG, CHLOROPLASTIC"/>
    <property type="match status" value="1"/>
</dbReference>
<comment type="caution">
    <text evidence="12">The sequence shown here is derived from an EMBL/GenBank/DDBJ whole genome shotgun (WGS) entry which is preliminary data.</text>
</comment>
<dbReference type="PANTHER" id="PTHR23135">
    <property type="entry name" value="MUR LIGASE FAMILY MEMBER"/>
    <property type="match status" value="1"/>
</dbReference>
<evidence type="ECO:0000256" key="7">
    <source>
        <dbReference type="HAMAP-Rule" id="MF_00208"/>
    </source>
</evidence>
<feature type="binding site" evidence="7">
    <location>
        <position position="185"/>
    </location>
    <ligand>
        <name>UDP-N-acetyl-alpha-D-muramoyl-L-alanyl-D-glutamate</name>
        <dbReference type="ChEBI" id="CHEBI:83900"/>
    </ligand>
</feature>
<organism evidence="12 13">
    <name type="scientific">Duganella aquatilis</name>
    <dbReference type="NCBI Taxonomy" id="2666082"/>
    <lineage>
        <taxon>Bacteria</taxon>
        <taxon>Pseudomonadati</taxon>
        <taxon>Pseudomonadota</taxon>
        <taxon>Betaproteobacteria</taxon>
        <taxon>Burkholderiales</taxon>
        <taxon>Oxalobacteraceae</taxon>
        <taxon>Telluria group</taxon>
        <taxon>Duganella</taxon>
    </lineage>
</organism>
<dbReference type="NCBIfam" id="TIGR01085">
    <property type="entry name" value="murE"/>
    <property type="match status" value="1"/>
</dbReference>
<feature type="short sequence motif" description="Meso-diaminopimelate recognition motif" evidence="7">
    <location>
        <begin position="429"/>
        <end position="432"/>
    </location>
</feature>
<dbReference type="InterPro" id="IPR005761">
    <property type="entry name" value="UDP-N-AcMur-Glu-dNH2Pim_ligase"/>
</dbReference>
<dbReference type="GO" id="GO:0009252">
    <property type="term" value="P:peptidoglycan biosynthetic process"/>
    <property type="evidence" value="ECO:0007669"/>
    <property type="project" value="UniProtKB-UniRule"/>
</dbReference>
<feature type="binding site" evidence="7">
    <location>
        <position position="193"/>
    </location>
    <ligand>
        <name>UDP-N-acetyl-alpha-D-muramoyl-L-alanyl-D-glutamate</name>
        <dbReference type="ChEBI" id="CHEBI:83900"/>
    </ligand>
</feature>
<evidence type="ECO:0000256" key="8">
    <source>
        <dbReference type="RuleBase" id="RU004135"/>
    </source>
</evidence>
<feature type="binding site" evidence="7">
    <location>
        <position position="483"/>
    </location>
    <ligand>
        <name>meso-2,6-diaminopimelate</name>
        <dbReference type="ChEBI" id="CHEBI:57791"/>
    </ligand>
</feature>
<name>A0A844D945_9BURK</name>
<keyword evidence="6 7" id="KW-0961">Cell wall biogenesis/degradation</keyword>
<protein>
    <recommendedName>
        <fullName evidence="7">UDP-N-acetylmuramoyl-L-alanyl-D-glutamate--2,6-diaminopimelate ligase</fullName>
        <ecNumber evidence="7">6.3.2.13</ecNumber>
    </recommendedName>
    <alternativeName>
        <fullName evidence="7">Meso-A2pm-adding enzyme</fullName>
    </alternativeName>
    <alternativeName>
        <fullName evidence="7">Meso-diaminopimelate-adding enzyme</fullName>
    </alternativeName>
    <alternativeName>
        <fullName evidence="7">UDP-MurNAc-L-Ala-D-Glu:meso-diaminopimelate ligase</fullName>
    </alternativeName>
    <alternativeName>
        <fullName evidence="7">UDP-MurNAc-tripeptide synthetase</fullName>
    </alternativeName>
    <alternativeName>
        <fullName evidence="7">UDP-N-acetylmuramyl-tripeptide synthetase</fullName>
    </alternativeName>
</protein>
<keyword evidence="7" id="KW-0547">Nucleotide-binding</keyword>
<comment type="PTM">
    <text evidence="7">Carboxylation is probably crucial for Mg(2+) binding and, consequently, for the gamma-phosphate positioning of ATP.</text>
</comment>
<evidence type="ECO:0000256" key="3">
    <source>
        <dbReference type="ARBA" id="ARBA00022960"/>
    </source>
</evidence>
<accession>A0A844D945</accession>
<comment type="similarity">
    <text evidence="1 7">Belongs to the MurCDEF family. MurE subfamily.</text>
</comment>
<evidence type="ECO:0000259" key="10">
    <source>
        <dbReference type="Pfam" id="PF02875"/>
    </source>
</evidence>
<dbReference type="InterPro" id="IPR000713">
    <property type="entry name" value="Mur_ligase_N"/>
</dbReference>
<dbReference type="Gene3D" id="3.40.1390.10">
    <property type="entry name" value="MurE/MurF, N-terminal domain"/>
    <property type="match status" value="1"/>
</dbReference>
<evidence type="ECO:0000256" key="6">
    <source>
        <dbReference type="ARBA" id="ARBA00023316"/>
    </source>
</evidence>
<dbReference type="Pfam" id="PF08245">
    <property type="entry name" value="Mur_ligase_M"/>
    <property type="match status" value="1"/>
</dbReference>
<feature type="binding site" evidence="7">
    <location>
        <begin position="111"/>
        <end position="117"/>
    </location>
    <ligand>
        <name>ATP</name>
        <dbReference type="ChEBI" id="CHEBI:30616"/>
    </ligand>
</feature>
<keyword evidence="5 7" id="KW-0131">Cell cycle</keyword>
<feature type="domain" description="Mur ligase C-terminal" evidence="10">
    <location>
        <begin position="354"/>
        <end position="485"/>
    </location>
</feature>
<dbReference type="GO" id="GO:0005737">
    <property type="term" value="C:cytoplasm"/>
    <property type="evidence" value="ECO:0007669"/>
    <property type="project" value="UniProtKB-SubCell"/>
</dbReference>
<dbReference type="InterPro" id="IPR013221">
    <property type="entry name" value="Mur_ligase_cen"/>
</dbReference>
<dbReference type="Gene3D" id="3.40.1190.10">
    <property type="entry name" value="Mur-like, catalytic domain"/>
    <property type="match status" value="1"/>
</dbReference>
<keyword evidence="3 7" id="KW-0133">Cell shape</keyword>
<dbReference type="GO" id="GO:0005524">
    <property type="term" value="F:ATP binding"/>
    <property type="evidence" value="ECO:0007669"/>
    <property type="project" value="UniProtKB-UniRule"/>
</dbReference>
<dbReference type="SUPFAM" id="SSF53244">
    <property type="entry name" value="MurD-like peptide ligases, peptide-binding domain"/>
    <property type="match status" value="1"/>
</dbReference>
<feature type="binding site" evidence="7">
    <location>
        <position position="28"/>
    </location>
    <ligand>
        <name>UDP-N-acetyl-alpha-D-muramoyl-L-alanyl-D-glutamate</name>
        <dbReference type="ChEBI" id="CHEBI:83900"/>
    </ligand>
</feature>
<feature type="domain" description="Mur ligase central" evidence="11">
    <location>
        <begin position="109"/>
        <end position="331"/>
    </location>
</feature>
<feature type="modified residue" description="N6-carboxylysine" evidence="7">
    <location>
        <position position="225"/>
    </location>
</feature>
<keyword evidence="7" id="KW-0067">ATP-binding</keyword>
<comment type="caution">
    <text evidence="7">Lacks conserved residue(s) required for the propagation of feature annotation.</text>
</comment>
<dbReference type="GO" id="GO:0008765">
    <property type="term" value="F:UDP-N-acetylmuramoylalanyl-D-glutamate-2,6-diaminopimelate ligase activity"/>
    <property type="evidence" value="ECO:0007669"/>
    <property type="project" value="UniProtKB-UniRule"/>
</dbReference>
<keyword evidence="2 7" id="KW-0132">Cell division</keyword>
<evidence type="ECO:0000259" key="9">
    <source>
        <dbReference type="Pfam" id="PF01225"/>
    </source>
</evidence>
<evidence type="ECO:0000313" key="12">
    <source>
        <dbReference type="EMBL" id="MRW83484.1"/>
    </source>
</evidence>
<dbReference type="GO" id="GO:0000287">
    <property type="term" value="F:magnesium ion binding"/>
    <property type="evidence" value="ECO:0007669"/>
    <property type="project" value="UniProtKB-UniRule"/>
</dbReference>
<dbReference type="Gene3D" id="3.90.190.20">
    <property type="entry name" value="Mur ligase, C-terminal domain"/>
    <property type="match status" value="1"/>
</dbReference>
<keyword evidence="7" id="KW-0963">Cytoplasm</keyword>
<comment type="catalytic activity">
    <reaction evidence="7">
        <text>UDP-N-acetyl-alpha-D-muramoyl-L-alanyl-D-glutamate + meso-2,6-diaminopimelate + ATP = UDP-N-acetyl-alpha-D-muramoyl-L-alanyl-gamma-D-glutamyl-meso-2,6-diaminopimelate + ADP + phosphate + H(+)</text>
        <dbReference type="Rhea" id="RHEA:23676"/>
        <dbReference type="ChEBI" id="CHEBI:15378"/>
        <dbReference type="ChEBI" id="CHEBI:30616"/>
        <dbReference type="ChEBI" id="CHEBI:43474"/>
        <dbReference type="ChEBI" id="CHEBI:57791"/>
        <dbReference type="ChEBI" id="CHEBI:83900"/>
        <dbReference type="ChEBI" id="CHEBI:83905"/>
        <dbReference type="ChEBI" id="CHEBI:456216"/>
        <dbReference type="EC" id="6.3.2.13"/>
    </reaction>
</comment>
<feature type="binding site" evidence="7">
    <location>
        <begin position="429"/>
        <end position="432"/>
    </location>
    <ligand>
        <name>meso-2,6-diaminopimelate</name>
        <dbReference type="ChEBI" id="CHEBI:57791"/>
    </ligand>
</feature>
<feature type="domain" description="Mur ligase N-terminal catalytic" evidence="9">
    <location>
        <begin position="24"/>
        <end position="97"/>
    </location>
</feature>
<dbReference type="AlphaFoldDB" id="A0A844D945"/>
<evidence type="ECO:0000256" key="1">
    <source>
        <dbReference type="ARBA" id="ARBA00005898"/>
    </source>
</evidence>
<keyword evidence="7" id="KW-0460">Magnesium</keyword>
<dbReference type="InterPro" id="IPR036615">
    <property type="entry name" value="Mur_ligase_C_dom_sf"/>
</dbReference>
<dbReference type="EMBL" id="WKJL01000002">
    <property type="protein sequence ID" value="MRW83484.1"/>
    <property type="molecule type" value="Genomic_DNA"/>
</dbReference>
<sequence length="519" mass="54873">MTTSTFDPIEIAAAIRKLAPTANLASDSRRIKLGDVFFAYPGDAGDGRSFIEGAIEQGAALIVLDPAGFTWNDKWAVPYLTVEQLKQNAGAIAHAFYAQPDAGMFTVGVTGTNGKTSSAVWLGHALSRAGEPAAVIGTLGIGVFRSRGEVEYDVTGYTTPDAVLLARSLAELRDKGAASLAIEVSSIGLEQGRVSGMHFDVALFTNLTRDHLDYHGTMEAYEAAKVKLFDWPGLKTAVVNLDDPAGVRLIDHLKAKPAPLAGEIPLIGYTLHDSTARPDIDGVLILRASQLRAGRSGGTEFHLECPLGVAQVRTHLVGGFNISNALGVMGAVIARGLGLRAAIEAVEGLEPAPGRMQQVGGHDAPLIVIDYAHTPDALEKTLAALRPVATDRGGQLWCVFGCGGDRDPGKRPQMGRIAQAADHVLVTSDNPRSEEPHAIIEQILAGMDQNNPASTVQALDDRAGAILSAIKHAAKPDVILLAGKGHEPYQEIKGKKLPFSDADHAQLALSARLTMMRTN</sequence>
<evidence type="ECO:0000259" key="11">
    <source>
        <dbReference type="Pfam" id="PF08245"/>
    </source>
</evidence>
<evidence type="ECO:0000256" key="2">
    <source>
        <dbReference type="ARBA" id="ARBA00022618"/>
    </source>
</evidence>
<dbReference type="RefSeq" id="WP_371865139.1">
    <property type="nucleotide sequence ID" value="NZ_WKJL01000002.1"/>
</dbReference>
<reference evidence="12 13" key="1">
    <citation type="submission" date="2019-11" db="EMBL/GenBank/DDBJ databases">
        <title>Novel species isolated from a subtropical stream in China.</title>
        <authorList>
            <person name="Lu H."/>
        </authorList>
    </citation>
    <scope>NUCLEOTIDE SEQUENCE [LARGE SCALE GENOMIC DNA]</scope>
    <source>
        <strain evidence="12 13">FT26W</strain>
    </source>
</reference>
<dbReference type="NCBIfam" id="NF001126">
    <property type="entry name" value="PRK00139.1-4"/>
    <property type="match status" value="1"/>
</dbReference>
<comment type="pathway">
    <text evidence="7 8">Cell wall biogenesis; peptidoglycan biosynthesis.</text>
</comment>
<dbReference type="Pfam" id="PF02875">
    <property type="entry name" value="Mur_ligase_C"/>
    <property type="match status" value="1"/>
</dbReference>
<dbReference type="GO" id="GO:0008360">
    <property type="term" value="P:regulation of cell shape"/>
    <property type="evidence" value="ECO:0007669"/>
    <property type="project" value="UniProtKB-KW"/>
</dbReference>
<keyword evidence="13" id="KW-1185">Reference proteome</keyword>
<dbReference type="SUPFAM" id="SSF63418">
    <property type="entry name" value="MurE/MurF N-terminal domain"/>
    <property type="match status" value="1"/>
</dbReference>
<comment type="subcellular location">
    <subcellularLocation>
        <location evidence="7 8">Cytoplasm</location>
    </subcellularLocation>
</comment>
<dbReference type="InterPro" id="IPR035911">
    <property type="entry name" value="MurE/MurF_N"/>
</dbReference>
<comment type="function">
    <text evidence="7">Catalyzes the addition of meso-diaminopimelic acid to the nucleotide precursor UDP-N-acetylmuramoyl-L-alanyl-D-glutamate (UMAG) in the biosynthesis of bacterial cell-wall peptidoglycan.</text>
</comment>
<evidence type="ECO:0000313" key="13">
    <source>
        <dbReference type="Proteomes" id="UP000439986"/>
    </source>
</evidence>
<keyword evidence="4 7" id="KW-0573">Peptidoglycan synthesis</keyword>
<dbReference type="InterPro" id="IPR036565">
    <property type="entry name" value="Mur-like_cat_sf"/>
</dbReference>
<evidence type="ECO:0000256" key="4">
    <source>
        <dbReference type="ARBA" id="ARBA00022984"/>
    </source>
</evidence>
<proteinExistence type="inferred from homology"/>
<dbReference type="InterPro" id="IPR004101">
    <property type="entry name" value="Mur_ligase_C"/>
</dbReference>
<feature type="binding site" evidence="7">
    <location>
        <position position="191"/>
    </location>
    <ligand>
        <name>UDP-N-acetyl-alpha-D-muramoyl-L-alanyl-D-glutamate</name>
        <dbReference type="ChEBI" id="CHEBI:83900"/>
    </ligand>
</feature>
<dbReference type="GO" id="GO:0071555">
    <property type="term" value="P:cell wall organization"/>
    <property type="evidence" value="ECO:0007669"/>
    <property type="project" value="UniProtKB-KW"/>
</dbReference>
<feature type="binding site" evidence="7">
    <location>
        <begin position="158"/>
        <end position="159"/>
    </location>
    <ligand>
        <name>UDP-N-acetyl-alpha-D-muramoyl-L-alanyl-D-glutamate</name>
        <dbReference type="ChEBI" id="CHEBI:83900"/>
    </ligand>
</feature>
<dbReference type="HAMAP" id="MF_00208">
    <property type="entry name" value="MurE"/>
    <property type="match status" value="1"/>
</dbReference>
<dbReference type="GO" id="GO:0051301">
    <property type="term" value="P:cell division"/>
    <property type="evidence" value="ECO:0007669"/>
    <property type="project" value="UniProtKB-KW"/>
</dbReference>
<evidence type="ECO:0000256" key="5">
    <source>
        <dbReference type="ARBA" id="ARBA00023306"/>
    </source>
</evidence>
<gene>
    <name evidence="7" type="primary">murE</name>
    <name evidence="12" type="ORF">GJ698_05185</name>
</gene>
<dbReference type="SUPFAM" id="SSF53623">
    <property type="entry name" value="MurD-like peptide ligases, catalytic domain"/>
    <property type="match status" value="1"/>
</dbReference>
<dbReference type="UniPathway" id="UPA00219"/>
<keyword evidence="7 12" id="KW-0436">Ligase</keyword>
<dbReference type="Proteomes" id="UP000439986">
    <property type="component" value="Unassembled WGS sequence"/>
</dbReference>
<dbReference type="EC" id="6.3.2.13" evidence="7"/>